<dbReference type="eggNOG" id="ENOG502R3BB">
    <property type="taxonomic scope" value="Eukaryota"/>
</dbReference>
<reference evidence="3 4" key="1">
    <citation type="submission" date="2012-08" db="EMBL/GenBank/DDBJ databases">
        <title>Oryza genome evolution.</title>
        <authorList>
            <person name="Wing R.A."/>
        </authorList>
    </citation>
    <scope>NUCLEOTIDE SEQUENCE</scope>
</reference>
<evidence type="ECO:0000256" key="1">
    <source>
        <dbReference type="SAM" id="MobiDB-lite"/>
    </source>
</evidence>
<feature type="transmembrane region" description="Helical" evidence="2">
    <location>
        <begin position="131"/>
        <end position="147"/>
    </location>
</feature>
<keyword evidence="4" id="KW-1185">Reference proteome</keyword>
<keyword evidence="2" id="KW-1133">Transmembrane helix</keyword>
<reference evidence="4" key="2">
    <citation type="submission" date="2013-12" db="EMBL/GenBank/DDBJ databases">
        <authorList>
            <person name="Yu Y."/>
            <person name="Lee S."/>
            <person name="de Baynast K."/>
            <person name="Wissotski M."/>
            <person name="Liu L."/>
            <person name="Talag J."/>
            <person name="Goicoechea J."/>
            <person name="Angelova A."/>
            <person name="Jetty R."/>
            <person name="Kudrna D."/>
            <person name="Golser W."/>
            <person name="Rivera L."/>
            <person name="Zhang J."/>
            <person name="Wing R."/>
        </authorList>
    </citation>
    <scope>NUCLEOTIDE SEQUENCE</scope>
</reference>
<protein>
    <submittedName>
        <fullName evidence="3">Uncharacterized protein</fullName>
    </submittedName>
</protein>
<dbReference type="HOGENOM" id="CLU_064187_0_0_1"/>
<organism evidence="3 4">
    <name type="scientific">Leersia perrieri</name>
    <dbReference type="NCBI Taxonomy" id="77586"/>
    <lineage>
        <taxon>Eukaryota</taxon>
        <taxon>Viridiplantae</taxon>
        <taxon>Streptophyta</taxon>
        <taxon>Embryophyta</taxon>
        <taxon>Tracheophyta</taxon>
        <taxon>Spermatophyta</taxon>
        <taxon>Magnoliopsida</taxon>
        <taxon>Liliopsida</taxon>
        <taxon>Poales</taxon>
        <taxon>Poaceae</taxon>
        <taxon>BOP clade</taxon>
        <taxon>Oryzoideae</taxon>
        <taxon>Oryzeae</taxon>
        <taxon>Oryzinae</taxon>
        <taxon>Leersia</taxon>
    </lineage>
</organism>
<accession>A0A0D9WAA2</accession>
<name>A0A0D9WAA2_9ORYZ</name>
<keyword evidence="2" id="KW-0812">Transmembrane</keyword>
<feature type="transmembrane region" description="Helical" evidence="2">
    <location>
        <begin position="220"/>
        <end position="240"/>
    </location>
</feature>
<dbReference type="Proteomes" id="UP000032180">
    <property type="component" value="Chromosome 4"/>
</dbReference>
<dbReference type="Gramene" id="LPERR04G22930.1">
    <property type="protein sequence ID" value="LPERR04G22930.1"/>
    <property type="gene ID" value="LPERR04G22930"/>
</dbReference>
<feature type="transmembrane region" description="Helical" evidence="2">
    <location>
        <begin position="153"/>
        <end position="172"/>
    </location>
</feature>
<dbReference type="EnsemblPlants" id="LPERR04G22930.1">
    <property type="protein sequence ID" value="LPERR04G22930.1"/>
    <property type="gene ID" value="LPERR04G22930"/>
</dbReference>
<evidence type="ECO:0000313" key="3">
    <source>
        <dbReference type="EnsemblPlants" id="LPERR04G22930.1"/>
    </source>
</evidence>
<feature type="region of interest" description="Disordered" evidence="1">
    <location>
        <begin position="1"/>
        <end position="23"/>
    </location>
</feature>
<evidence type="ECO:0000256" key="2">
    <source>
        <dbReference type="SAM" id="Phobius"/>
    </source>
</evidence>
<evidence type="ECO:0000313" key="4">
    <source>
        <dbReference type="Proteomes" id="UP000032180"/>
    </source>
</evidence>
<sequence>MATAMTSPTMAPPRRCSSPAAGPMVPLIPRAAANVGFLLRRRPRRSSTVKLFCSAIPPSSPPNRRRRLPWWAEMLTPEEISAGDRVKVKPIGGGKEEMEAIWKALITEPLQPIVLAVSEIRASGHFFRHHSFHYGIIAGPLLVIAGFCQLGKLVPTLFVDMILGIIFYKLSVLAAELKRNGKENNICTRIQTVLLLILSFKDNSAFLDNYRIVTELVCPLFNYITFFGIYVYFPAAYYEIVGMEDPRLHMLGIWRILQTKGGVLKERINFSEVKNIGRLNGRSEAPSSDASGPLGCGALIRQPHHPCRCTVCESAVSER</sequence>
<proteinExistence type="predicted"/>
<reference evidence="3" key="3">
    <citation type="submission" date="2015-04" db="UniProtKB">
        <authorList>
            <consortium name="EnsemblPlants"/>
        </authorList>
    </citation>
    <scope>IDENTIFICATION</scope>
</reference>
<keyword evidence="2" id="KW-0472">Membrane</keyword>
<dbReference type="AlphaFoldDB" id="A0A0D9WAA2"/>